<dbReference type="GO" id="GO:0016747">
    <property type="term" value="F:acyltransferase activity, transferring groups other than amino-acyl groups"/>
    <property type="evidence" value="ECO:0007669"/>
    <property type="project" value="InterPro"/>
</dbReference>
<gene>
    <name evidence="2" type="ORF">S03H2_63275</name>
</gene>
<evidence type="ECO:0000259" key="1">
    <source>
        <dbReference type="Pfam" id="PF00108"/>
    </source>
</evidence>
<feature type="non-terminal residue" evidence="2">
    <location>
        <position position="63"/>
    </location>
</feature>
<name>X1JQ40_9ZZZZ</name>
<proteinExistence type="predicted"/>
<evidence type="ECO:0000313" key="2">
    <source>
        <dbReference type="EMBL" id="GAH83530.1"/>
    </source>
</evidence>
<accession>X1JQ40</accession>
<dbReference type="Pfam" id="PF00108">
    <property type="entry name" value="Thiolase_N"/>
    <property type="match status" value="1"/>
</dbReference>
<organism evidence="2">
    <name type="scientific">marine sediment metagenome</name>
    <dbReference type="NCBI Taxonomy" id="412755"/>
    <lineage>
        <taxon>unclassified sequences</taxon>
        <taxon>metagenomes</taxon>
        <taxon>ecological metagenomes</taxon>
    </lineage>
</organism>
<dbReference type="InterPro" id="IPR016039">
    <property type="entry name" value="Thiolase-like"/>
</dbReference>
<dbReference type="EMBL" id="BARU01040979">
    <property type="protein sequence ID" value="GAH83530.1"/>
    <property type="molecule type" value="Genomic_DNA"/>
</dbReference>
<reference evidence="2" key="1">
    <citation type="journal article" date="2014" name="Front. Microbiol.">
        <title>High frequency of phylogenetically diverse reductive dehalogenase-homologous genes in deep subseafloor sedimentary metagenomes.</title>
        <authorList>
            <person name="Kawai M."/>
            <person name="Futagami T."/>
            <person name="Toyoda A."/>
            <person name="Takaki Y."/>
            <person name="Nishi S."/>
            <person name="Hori S."/>
            <person name="Arai W."/>
            <person name="Tsubouchi T."/>
            <person name="Morono Y."/>
            <person name="Uchiyama I."/>
            <person name="Ito T."/>
            <person name="Fujiyama A."/>
            <person name="Inagaki F."/>
            <person name="Takami H."/>
        </authorList>
    </citation>
    <scope>NUCLEOTIDE SEQUENCE</scope>
    <source>
        <strain evidence="2">Expedition CK06-06</strain>
    </source>
</reference>
<feature type="domain" description="Thiolase N-terminal" evidence="1">
    <location>
        <begin position="4"/>
        <end position="49"/>
    </location>
</feature>
<dbReference type="Gene3D" id="3.40.47.10">
    <property type="match status" value="1"/>
</dbReference>
<dbReference type="SUPFAM" id="SSF53901">
    <property type="entry name" value="Thiolase-like"/>
    <property type="match status" value="1"/>
</dbReference>
<dbReference type="AlphaFoldDB" id="X1JQ40"/>
<dbReference type="InterPro" id="IPR020616">
    <property type="entry name" value="Thiolase_N"/>
</dbReference>
<protein>
    <recommendedName>
        <fullName evidence="1">Thiolase N-terminal domain-containing protein</fullName>
    </recommendedName>
</protein>
<sequence>MRDVVIIGGVRTPVASFGGSLKTTPVVTLGSLALKEALKRLGLRPTAPDELKAFEPDALKGAG</sequence>
<comment type="caution">
    <text evidence="2">The sequence shown here is derived from an EMBL/GenBank/DDBJ whole genome shotgun (WGS) entry which is preliminary data.</text>
</comment>